<reference evidence="2" key="1">
    <citation type="journal article" date="2014" name="Int. J. Syst. Evol. Microbiol.">
        <title>Complete genome sequence of Corynebacterium casei LMG S-19264T (=DSM 44701T), isolated from a smear-ripened cheese.</title>
        <authorList>
            <consortium name="US DOE Joint Genome Institute (JGI-PGF)"/>
            <person name="Walter F."/>
            <person name="Albersmeier A."/>
            <person name="Kalinowski J."/>
            <person name="Ruckert C."/>
        </authorList>
    </citation>
    <scope>NUCLEOTIDE SEQUENCE</scope>
    <source>
        <strain evidence="2">VKM Ac-1401</strain>
    </source>
</reference>
<dbReference type="GO" id="GO:0005737">
    <property type="term" value="C:cytoplasm"/>
    <property type="evidence" value="ECO:0007669"/>
    <property type="project" value="TreeGrafter"/>
</dbReference>
<reference evidence="2" key="2">
    <citation type="submission" date="2023-01" db="EMBL/GenBank/DDBJ databases">
        <authorList>
            <person name="Sun Q."/>
            <person name="Evtushenko L."/>
        </authorList>
    </citation>
    <scope>NUCLEOTIDE SEQUENCE</scope>
    <source>
        <strain evidence="2">VKM Ac-1401</strain>
    </source>
</reference>
<comment type="caution">
    <text evidence="2">The sequence shown here is derived from an EMBL/GenBank/DDBJ whole genome shotgun (WGS) entry which is preliminary data.</text>
</comment>
<keyword evidence="3" id="KW-1185">Reference proteome</keyword>
<name>A0A9W6H930_9MICO</name>
<feature type="domain" description="NAD-dependent epimerase/dehydratase" evidence="1">
    <location>
        <begin position="10"/>
        <end position="225"/>
    </location>
</feature>
<dbReference type="InterPro" id="IPR051783">
    <property type="entry name" value="NAD(P)-dependent_oxidoreduct"/>
</dbReference>
<evidence type="ECO:0000313" key="3">
    <source>
        <dbReference type="Proteomes" id="UP001142372"/>
    </source>
</evidence>
<proteinExistence type="predicted"/>
<gene>
    <name evidence="2" type="ORF">GCM10017584_15560</name>
</gene>
<dbReference type="PANTHER" id="PTHR48079">
    <property type="entry name" value="PROTEIN YEEZ"/>
    <property type="match status" value="1"/>
</dbReference>
<dbReference type="RefSeq" id="WP_271176658.1">
    <property type="nucleotide sequence ID" value="NZ_BAAAJO010000005.1"/>
</dbReference>
<dbReference type="AlphaFoldDB" id="A0A9W6H930"/>
<sequence length="357" mass="39122">MHVDTTRTAMIIGGTGQIGAAAARRLAADGWSVLIAHRGKHPGDAALTDLDVTTIRLDRDDTESLLARARGHDLVLDTVAYEPRHADQLARLAGEVGSVVVISTGSVYTGTDGGYLDVVTGPHDFPQYPVPLRETDPTVDNSETTYSPLKAAMERRLLETDDLPVSILRPGAIHGPFSPALREWYFIKRALDHRHQIVLSDNGTNRFSTSATVNIAELVALCANKPGRRVLNAVDEDDLSVAEIARTIFEIMERDVEVVVYPGPPLEDLGSTPWSVAHPLLLSMAGARVELGYRQPASYADAVADAVDWTVREVAAAERREEGWEVVFPSMAERAAADKWFDYATEDAFLKERLHRH</sequence>
<dbReference type="Pfam" id="PF01370">
    <property type="entry name" value="Epimerase"/>
    <property type="match status" value="1"/>
</dbReference>
<dbReference type="EMBL" id="BSEN01000006">
    <property type="protein sequence ID" value="GLJ75982.1"/>
    <property type="molecule type" value="Genomic_DNA"/>
</dbReference>
<evidence type="ECO:0000259" key="1">
    <source>
        <dbReference type="Pfam" id="PF01370"/>
    </source>
</evidence>
<protein>
    <submittedName>
        <fullName evidence="2">Reductase</fullName>
    </submittedName>
</protein>
<accession>A0A9W6H930</accession>
<dbReference type="InterPro" id="IPR001509">
    <property type="entry name" value="Epimerase_deHydtase"/>
</dbReference>
<organism evidence="2 3">
    <name type="scientific">Leifsonia poae</name>
    <dbReference type="NCBI Taxonomy" id="110933"/>
    <lineage>
        <taxon>Bacteria</taxon>
        <taxon>Bacillati</taxon>
        <taxon>Actinomycetota</taxon>
        <taxon>Actinomycetes</taxon>
        <taxon>Micrococcales</taxon>
        <taxon>Microbacteriaceae</taxon>
        <taxon>Leifsonia</taxon>
    </lineage>
</organism>
<dbReference type="Proteomes" id="UP001142372">
    <property type="component" value="Unassembled WGS sequence"/>
</dbReference>
<dbReference type="Gene3D" id="3.40.50.720">
    <property type="entry name" value="NAD(P)-binding Rossmann-like Domain"/>
    <property type="match status" value="1"/>
</dbReference>
<dbReference type="PANTHER" id="PTHR48079:SF6">
    <property type="entry name" value="NAD(P)-BINDING DOMAIN-CONTAINING PROTEIN-RELATED"/>
    <property type="match status" value="1"/>
</dbReference>
<evidence type="ECO:0000313" key="2">
    <source>
        <dbReference type="EMBL" id="GLJ75982.1"/>
    </source>
</evidence>
<dbReference type="SUPFAM" id="SSF51735">
    <property type="entry name" value="NAD(P)-binding Rossmann-fold domains"/>
    <property type="match status" value="1"/>
</dbReference>
<dbReference type="InterPro" id="IPR036291">
    <property type="entry name" value="NAD(P)-bd_dom_sf"/>
</dbReference>
<dbReference type="GO" id="GO:0004029">
    <property type="term" value="F:aldehyde dehydrogenase (NAD+) activity"/>
    <property type="evidence" value="ECO:0007669"/>
    <property type="project" value="TreeGrafter"/>
</dbReference>